<dbReference type="Gene3D" id="2.170.16.10">
    <property type="entry name" value="Hedgehog/Intein (Hint) domain"/>
    <property type="match status" value="1"/>
</dbReference>
<organism evidence="2 3">
    <name type="scientific">Triangularia setosa</name>
    <dbReference type="NCBI Taxonomy" id="2587417"/>
    <lineage>
        <taxon>Eukaryota</taxon>
        <taxon>Fungi</taxon>
        <taxon>Dikarya</taxon>
        <taxon>Ascomycota</taxon>
        <taxon>Pezizomycotina</taxon>
        <taxon>Sordariomycetes</taxon>
        <taxon>Sordariomycetidae</taxon>
        <taxon>Sordariales</taxon>
        <taxon>Podosporaceae</taxon>
        <taxon>Triangularia</taxon>
    </lineage>
</organism>
<evidence type="ECO:0000256" key="1">
    <source>
        <dbReference type="SAM" id="Phobius"/>
    </source>
</evidence>
<evidence type="ECO:0000313" key="3">
    <source>
        <dbReference type="Proteomes" id="UP001302321"/>
    </source>
</evidence>
<evidence type="ECO:0000313" key="2">
    <source>
        <dbReference type="EMBL" id="KAK4174090.1"/>
    </source>
</evidence>
<reference evidence="2" key="1">
    <citation type="journal article" date="2023" name="Mol. Phylogenet. Evol.">
        <title>Genome-scale phylogeny and comparative genomics of the fungal order Sordariales.</title>
        <authorList>
            <person name="Hensen N."/>
            <person name="Bonometti L."/>
            <person name="Westerberg I."/>
            <person name="Brannstrom I.O."/>
            <person name="Guillou S."/>
            <person name="Cros-Aarteil S."/>
            <person name="Calhoun S."/>
            <person name="Haridas S."/>
            <person name="Kuo A."/>
            <person name="Mondo S."/>
            <person name="Pangilinan J."/>
            <person name="Riley R."/>
            <person name="LaButti K."/>
            <person name="Andreopoulos B."/>
            <person name="Lipzen A."/>
            <person name="Chen C."/>
            <person name="Yan M."/>
            <person name="Daum C."/>
            <person name="Ng V."/>
            <person name="Clum A."/>
            <person name="Steindorff A."/>
            <person name="Ohm R.A."/>
            <person name="Martin F."/>
            <person name="Silar P."/>
            <person name="Natvig D.O."/>
            <person name="Lalanne C."/>
            <person name="Gautier V."/>
            <person name="Ament-Velasquez S.L."/>
            <person name="Kruys A."/>
            <person name="Hutchinson M.I."/>
            <person name="Powell A.J."/>
            <person name="Barry K."/>
            <person name="Miller A.N."/>
            <person name="Grigoriev I.V."/>
            <person name="Debuchy R."/>
            <person name="Gladieux P."/>
            <person name="Hiltunen Thoren M."/>
            <person name="Johannesson H."/>
        </authorList>
    </citation>
    <scope>NUCLEOTIDE SEQUENCE</scope>
    <source>
        <strain evidence="2">CBS 892.96</strain>
    </source>
</reference>
<feature type="transmembrane region" description="Helical" evidence="1">
    <location>
        <begin position="1629"/>
        <end position="1655"/>
    </location>
</feature>
<gene>
    <name evidence="2" type="ORF">QBC36DRAFT_303126</name>
</gene>
<name>A0AAN6W2K5_9PEZI</name>
<comment type="caution">
    <text evidence="2">The sequence shown here is derived from an EMBL/GenBank/DDBJ whole genome shotgun (WGS) entry which is preliminary data.</text>
</comment>
<protein>
    <submittedName>
        <fullName evidence="2">Uncharacterized protein</fullName>
    </submittedName>
</protein>
<keyword evidence="1" id="KW-0812">Transmembrane</keyword>
<feature type="transmembrane region" description="Helical" evidence="1">
    <location>
        <begin position="1598"/>
        <end position="1617"/>
    </location>
</feature>
<proteinExistence type="predicted"/>
<reference evidence="2" key="2">
    <citation type="submission" date="2023-05" db="EMBL/GenBank/DDBJ databases">
        <authorList>
            <consortium name="Lawrence Berkeley National Laboratory"/>
            <person name="Steindorff A."/>
            <person name="Hensen N."/>
            <person name="Bonometti L."/>
            <person name="Westerberg I."/>
            <person name="Brannstrom I.O."/>
            <person name="Guillou S."/>
            <person name="Cros-Aarteil S."/>
            <person name="Calhoun S."/>
            <person name="Haridas S."/>
            <person name="Kuo A."/>
            <person name="Mondo S."/>
            <person name="Pangilinan J."/>
            <person name="Riley R."/>
            <person name="Labutti K."/>
            <person name="Andreopoulos B."/>
            <person name="Lipzen A."/>
            <person name="Chen C."/>
            <person name="Yanf M."/>
            <person name="Daum C."/>
            <person name="Ng V."/>
            <person name="Clum A."/>
            <person name="Ohm R."/>
            <person name="Martin F."/>
            <person name="Silar P."/>
            <person name="Natvig D."/>
            <person name="Lalanne C."/>
            <person name="Gautier V."/>
            <person name="Ament-Velasquez S.L."/>
            <person name="Kruys A."/>
            <person name="Hutchinson M.I."/>
            <person name="Powell A.J."/>
            <person name="Barry K."/>
            <person name="Miller A.N."/>
            <person name="Grigoriev I.V."/>
            <person name="Debuchy R."/>
            <person name="Gladieux P."/>
            <person name="Thoren M.H."/>
            <person name="Johannesson H."/>
        </authorList>
    </citation>
    <scope>NUCLEOTIDE SEQUENCE</scope>
    <source>
        <strain evidence="2">CBS 892.96</strain>
    </source>
</reference>
<keyword evidence="1" id="KW-0472">Membrane</keyword>
<keyword evidence="1" id="KW-1133">Transmembrane helix</keyword>
<dbReference type="Proteomes" id="UP001302321">
    <property type="component" value="Unassembled WGS sequence"/>
</dbReference>
<sequence length="1861" mass="200038">MAIDQTPSDITAQLVKSVITAVSSLEPFPVLSFMQRLYNKARLTPNAAAFRGQLPPEPQYGPDDGLFLNNVDETDRIQKLAAQCIVKAVSLLDDNTDKAGFRACVQSARAIRAINDDIVSLTSLLFAEHVNLHLAGYKAEQGNARPVPSLDELIKTVGFEDFVTAFAQKLGDTKFIKGEIYSDMARGNHTFSMALLFILQYLRNGPGFTPLSASAFQSSPARQVLMQWTSELVAVPQTNVSTVFSFITHVASGVLLPDPTVTPMKAHMWIVGQDVSKAASTGAGTVTGAAFPVGAFSSTIMDSVVQLAVSSVVRTPPAGMESHQATAIQSDLDRLEKSDVLEYQTIAMANQAQWNGMGDRWLKAVSQAANIQTQYSRTENNDFAHGFAEGLSLGIAGGADVVVTTTTGQTLANWMASVRTSDPELFTNSTPNTVSEERQKTTPAGNCFVAGTKVAIDKGEINIEDITEGTRILTEATAGRYGIASDEDVVSSSPGEGKTMLVGFNNEGVFASTGHIFFTTTGPRAIEPELAMRENSFANVGRLRQGHALYRLSQDARSYHVVPIESIQIEFVGPTHLHGVHLREGDRSYHANGYQVAINYPEITIKSIAHALSQLPRHQAVKMLHQIDGLAPVFQKIGVPGVATLLRQELRDARHNRLRPPLGPVKKQHTRRYQGVNFKDLKRTLTLEARDSPLTDKHGPPGYKLPVVNLHEGVLHLDHDIVPRVAFDTKGSMLRWSRALEGVQGYEHGLLNFTTHGLLGRGAVYISQDENPPDLPKTCETVVPFVARKAKALSLAVKSAVAAPAPVAPSPAADPGTIDHEDFYDVVVDAADWPANTTKTSATQPLSMGQVAMATYHSDGQGGLEVPVIVVPALDNLLRDINKTRPAESQLGPLYQSTVLVNKTGTLTGTVTFTSSSTVALLSDQAPQTESDSLPVKNLTFFKLKSAVTIPILYQSAKFAFSWDYNDISGAVYELNPAMVGNKGQRHWFGTSSTTGQATALSMRAALAVHLADALTAAHTKATRTALPAGTHVSPTVASVTNRPAPVTRALFGAQPLTVEGIASIPGYSEDAVHKQSQTILQNMMFYHMDESDRTTFLMYPKPRDLPPELADNLAADLKMWIHDTYAPAYVSFMLSQVSPGDSSGWRVNFDDAEKDKIWYWWSGSGSKCLSKTDQYQTLNALTSRAAMIALYGNTINPYLPDAANWAQQLFNGWTGKHALNALMQQPINDANVNLLNMYCNILHTLEAMPSALGEYADRLFQAVLSHAQSVQMTSTAVFNDATGETAHQWLYDAMFTLIQATLDNDASLDGTVRKDLLKDLTDLQTELGIDDSQETTVKTRLILAETNILLANMAKWMTTIGTGIAKLGGLYCASLAGRIFDRAAQIASRLGPKVIGLMKGCAVIGLTVLYGYAVASSFIHWDKLNSTGRAQAILITAKMVTDVFGKSFAAWSEYKAARGAAPGPEPEAVAADGVNLDQGIEAEMRGPQGQEMNLALDQAEHGSPQPNLPSLVDDASNVAMAERKVQDEDLKEDERFNEEVPPELPAAESRAAGAWRRFNTPSGWLRAAGIALSVALLVVMTISLYQNWGSFTDTGKILGVIQVITTGLAIAVDIAIFAGEMLVMTTSLFLTVLPILGAVLAVIGLIACVLMMVLDVTQKQDPPPTHVETFIGKTAKPIIAAWDIMPQPALSYSMPTTAKPGAPILFNVSAQNGSDTDVVRTSVKVTVQGGSDTSCLFSELTMTDKHVLPGGVAAASALQPGEVAAEAVDAGPPATAFSEAITQTLPSDSIIVWDSVVRGVADADTNPTGYLKLLGTGGVKQGFVVSFCGVVNKAGSNVVQIVETLVDGDTCRALFRVTRQ</sequence>
<feature type="transmembrane region" description="Helical" evidence="1">
    <location>
        <begin position="1565"/>
        <end position="1586"/>
    </location>
</feature>
<accession>A0AAN6W2K5</accession>
<dbReference type="EMBL" id="MU866301">
    <property type="protein sequence ID" value="KAK4174090.1"/>
    <property type="molecule type" value="Genomic_DNA"/>
</dbReference>
<keyword evidence="3" id="KW-1185">Reference proteome</keyword>